<proteinExistence type="predicted"/>
<dbReference type="Pfam" id="PF04186">
    <property type="entry name" value="FxsA"/>
    <property type="match status" value="1"/>
</dbReference>
<gene>
    <name evidence="2" type="ORF">KP78_36460</name>
</gene>
<dbReference type="AlphaFoldDB" id="A0A0C2V458"/>
<evidence type="ECO:0000313" key="3">
    <source>
        <dbReference type="Proteomes" id="UP000031938"/>
    </source>
</evidence>
<organism evidence="2 3">
    <name type="scientific">Jeotgalibacillus soli</name>
    <dbReference type="NCBI Taxonomy" id="889306"/>
    <lineage>
        <taxon>Bacteria</taxon>
        <taxon>Bacillati</taxon>
        <taxon>Bacillota</taxon>
        <taxon>Bacilli</taxon>
        <taxon>Bacillales</taxon>
        <taxon>Caryophanaceae</taxon>
        <taxon>Jeotgalibacillus</taxon>
    </lineage>
</organism>
<keyword evidence="1" id="KW-1133">Transmembrane helix</keyword>
<dbReference type="GO" id="GO:0016020">
    <property type="term" value="C:membrane"/>
    <property type="evidence" value="ECO:0007669"/>
    <property type="project" value="InterPro"/>
</dbReference>
<dbReference type="PANTHER" id="PTHR35335">
    <property type="entry name" value="UPF0716 PROTEIN FXSA"/>
    <property type="match status" value="1"/>
</dbReference>
<dbReference type="PATRIC" id="fig|889306.3.peg.3662"/>
<evidence type="ECO:0000313" key="2">
    <source>
        <dbReference type="EMBL" id="KIL43822.1"/>
    </source>
</evidence>
<feature type="transmembrane region" description="Helical" evidence="1">
    <location>
        <begin position="27"/>
        <end position="46"/>
    </location>
</feature>
<dbReference type="EMBL" id="JXRP01000020">
    <property type="protein sequence ID" value="KIL43822.1"/>
    <property type="molecule type" value="Genomic_DNA"/>
</dbReference>
<comment type="caution">
    <text evidence="2">The sequence shown here is derived from an EMBL/GenBank/DDBJ whole genome shotgun (WGS) entry which is preliminary data.</text>
</comment>
<dbReference type="InterPro" id="IPR007313">
    <property type="entry name" value="FxsA"/>
</dbReference>
<evidence type="ECO:0008006" key="4">
    <source>
        <dbReference type="Google" id="ProtNLM"/>
    </source>
</evidence>
<dbReference type="OrthoDB" id="9792788at2"/>
<name>A0A0C2V458_9BACL</name>
<accession>A0A0C2V458</accession>
<dbReference type="PANTHER" id="PTHR35335:SF1">
    <property type="entry name" value="UPF0716 PROTEIN FXSA"/>
    <property type="match status" value="1"/>
</dbReference>
<dbReference type="RefSeq" id="WP_041090740.1">
    <property type="nucleotide sequence ID" value="NZ_JXRP01000020.1"/>
</dbReference>
<protein>
    <recommendedName>
        <fullName evidence="4">Exlusion protein FxsA</fullName>
    </recommendedName>
</protein>
<dbReference type="STRING" id="889306.KP78_36460"/>
<keyword evidence="3" id="KW-1185">Reference proteome</keyword>
<sequence>MRWILLFLIAIPALEIALIILSGQAIGIVPTIFFIFLTGILGAFFAKKQGLRTLRNLQTQMGSQQPPGDAVVDGVCILIGGIFLLIPGFFTDLLGLVLLLPFTRKWIKPLIYRWIRRRMNNGSVIIYR</sequence>
<keyword evidence="1" id="KW-0472">Membrane</keyword>
<reference evidence="2 3" key="1">
    <citation type="submission" date="2015-01" db="EMBL/GenBank/DDBJ databases">
        <title>Genome sequencing of Jeotgalibacillus soli.</title>
        <authorList>
            <person name="Goh K.M."/>
            <person name="Chan K.-G."/>
            <person name="Yaakop A.S."/>
            <person name="Ee R."/>
            <person name="Gan H.M."/>
            <person name="Chan C.S."/>
        </authorList>
    </citation>
    <scope>NUCLEOTIDE SEQUENCE [LARGE SCALE GENOMIC DNA]</scope>
    <source>
        <strain evidence="2 3">P9</strain>
    </source>
</reference>
<dbReference type="Proteomes" id="UP000031938">
    <property type="component" value="Unassembled WGS sequence"/>
</dbReference>
<keyword evidence="1" id="KW-0812">Transmembrane</keyword>
<dbReference type="NCBIfam" id="NF008528">
    <property type="entry name" value="PRK11463.1-2"/>
    <property type="match status" value="1"/>
</dbReference>
<evidence type="ECO:0000256" key="1">
    <source>
        <dbReference type="SAM" id="Phobius"/>
    </source>
</evidence>